<sequence length="99" mass="11027">MHPWGNSNTVCSIERKPLAMDLQPLLFLQDKDGFSRVTSHDENRLYFQGGSYPPLQSTAMRDGTAILSNLGIDFLLTSPAEKIHEDSCGRKGLSDFEVL</sequence>
<protein>
    <submittedName>
        <fullName evidence="1">Uncharacterized protein</fullName>
    </submittedName>
</protein>
<dbReference type="EMBL" id="PIOD01000011">
    <property type="protein sequence ID" value="RDW17878.1"/>
    <property type="molecule type" value="Genomic_DNA"/>
</dbReference>
<organism evidence="1 2">
    <name type="scientific">Oceanobacillus chungangensis</name>
    <dbReference type="NCBI Taxonomy" id="1229152"/>
    <lineage>
        <taxon>Bacteria</taxon>
        <taxon>Bacillati</taxon>
        <taxon>Bacillota</taxon>
        <taxon>Bacilli</taxon>
        <taxon>Bacillales</taxon>
        <taxon>Bacillaceae</taxon>
        <taxon>Oceanobacillus</taxon>
    </lineage>
</organism>
<proteinExistence type="predicted"/>
<dbReference type="Proteomes" id="UP000256520">
    <property type="component" value="Unassembled WGS sequence"/>
</dbReference>
<keyword evidence="2" id="KW-1185">Reference proteome</keyword>
<accession>A0A3D8PRI0</accession>
<evidence type="ECO:0000313" key="1">
    <source>
        <dbReference type="EMBL" id="RDW17878.1"/>
    </source>
</evidence>
<gene>
    <name evidence="1" type="ORF">CWR45_11130</name>
</gene>
<reference evidence="2" key="1">
    <citation type="submission" date="2017-11" db="EMBL/GenBank/DDBJ databases">
        <authorList>
            <person name="Zhu W."/>
        </authorList>
    </citation>
    <scope>NUCLEOTIDE SEQUENCE [LARGE SCALE GENOMIC DNA]</scope>
    <source>
        <strain evidence="2">CAU 1051</strain>
    </source>
</reference>
<evidence type="ECO:0000313" key="2">
    <source>
        <dbReference type="Proteomes" id="UP000256520"/>
    </source>
</evidence>
<name>A0A3D8PRI0_9BACI</name>
<dbReference type="AlphaFoldDB" id="A0A3D8PRI0"/>
<comment type="caution">
    <text evidence="1">The sequence shown here is derived from an EMBL/GenBank/DDBJ whole genome shotgun (WGS) entry which is preliminary data.</text>
</comment>